<dbReference type="Pfam" id="PF01471">
    <property type="entry name" value="PG_binding_1"/>
    <property type="match status" value="2"/>
</dbReference>
<feature type="chain" id="PRO_5032773233" evidence="1">
    <location>
        <begin position="38"/>
        <end position="390"/>
    </location>
</feature>
<proteinExistence type="predicted"/>
<dbReference type="RefSeq" id="WP_171200449.1">
    <property type="nucleotide sequence ID" value="NZ_JABEND010000008.1"/>
</dbReference>
<name>A0A849A9V1_9ACTN</name>
<dbReference type="Proteomes" id="UP000562984">
    <property type="component" value="Unassembled WGS sequence"/>
</dbReference>
<organism evidence="3 4">
    <name type="scientific">Nakamurella aerolata</name>
    <dbReference type="NCBI Taxonomy" id="1656892"/>
    <lineage>
        <taxon>Bacteria</taxon>
        <taxon>Bacillati</taxon>
        <taxon>Actinomycetota</taxon>
        <taxon>Actinomycetes</taxon>
        <taxon>Nakamurellales</taxon>
        <taxon>Nakamurellaceae</taxon>
        <taxon>Nakamurella</taxon>
    </lineage>
</organism>
<feature type="signal peptide" evidence="1">
    <location>
        <begin position="1"/>
        <end position="37"/>
    </location>
</feature>
<comment type="caution">
    <text evidence="3">The sequence shown here is derived from an EMBL/GenBank/DDBJ whole genome shotgun (WGS) entry which is preliminary data.</text>
</comment>
<dbReference type="Gene3D" id="1.10.101.10">
    <property type="entry name" value="PGBD-like superfamily/PGBD"/>
    <property type="match status" value="2"/>
</dbReference>
<gene>
    <name evidence="3" type="ORF">HKD39_13705</name>
</gene>
<protein>
    <submittedName>
        <fullName evidence="3">Peptidoglycan-binding protein</fullName>
    </submittedName>
</protein>
<reference evidence="3 4" key="1">
    <citation type="submission" date="2020-05" db="EMBL/GenBank/DDBJ databases">
        <title>Nakamurella sp. DB0629 isolated from air conditioner.</title>
        <authorList>
            <person name="Kim D.H."/>
            <person name="Kim D.-U."/>
        </authorList>
    </citation>
    <scope>NUCLEOTIDE SEQUENCE [LARGE SCALE GENOMIC DNA]</scope>
    <source>
        <strain evidence="3 4">DB0629</strain>
    </source>
</reference>
<feature type="domain" description="Peptidoglycan binding-like" evidence="2">
    <location>
        <begin position="158"/>
        <end position="211"/>
    </location>
</feature>
<evidence type="ECO:0000256" key="1">
    <source>
        <dbReference type="SAM" id="SignalP"/>
    </source>
</evidence>
<evidence type="ECO:0000313" key="3">
    <source>
        <dbReference type="EMBL" id="NNG36747.1"/>
    </source>
</evidence>
<dbReference type="InterPro" id="IPR002477">
    <property type="entry name" value="Peptidoglycan-bd-like"/>
</dbReference>
<evidence type="ECO:0000259" key="2">
    <source>
        <dbReference type="Pfam" id="PF01471"/>
    </source>
</evidence>
<evidence type="ECO:0000313" key="4">
    <source>
        <dbReference type="Proteomes" id="UP000562984"/>
    </source>
</evidence>
<keyword evidence="4" id="KW-1185">Reference proteome</keyword>
<sequence>MKSRTSVLERRPRSARRSVLAGTVAAAVLAGGVTTVAAVSADPAPETAAPQAVSLSIPAGKSLSDLGSDPLNAVAARGQFWVSASSPYSNIRALQFLLNAYGFNVSSTGKYDTATKNAVIKFQRAKGLEQDGSAGPITMRAMVGGANTAARYRWPNRNTTKAVQQLLIKFGYNQVADGDFGPVTRMNTINFQKAKGLPQTGIVDYATWTFLFNPPPSQPSGSDTNFSKAFLAACEDSQFYGLSPRNYSSSSLTATRVKNARLIIAIGKQAKAPAKGIKIALMTAMQESMLNNLCKYWDHDSVGLYQQRVRYYGSGAKNKAYAAKTFYGSGGKTSGVLSLRSFYPSYLNWGMGYTAQRVQRSAAPGAYDKWGSMATYLYNKYAGSTPAFTG</sequence>
<keyword evidence="1" id="KW-0732">Signal</keyword>
<accession>A0A849A9V1</accession>
<dbReference type="InterPro" id="IPR036365">
    <property type="entry name" value="PGBD-like_sf"/>
</dbReference>
<dbReference type="SUPFAM" id="SSF47090">
    <property type="entry name" value="PGBD-like"/>
    <property type="match status" value="2"/>
</dbReference>
<dbReference type="EMBL" id="JABEND010000008">
    <property type="protein sequence ID" value="NNG36747.1"/>
    <property type="molecule type" value="Genomic_DNA"/>
</dbReference>
<feature type="domain" description="Peptidoglycan binding-like" evidence="2">
    <location>
        <begin position="89"/>
        <end position="142"/>
    </location>
</feature>
<dbReference type="AlphaFoldDB" id="A0A849A9V1"/>
<dbReference type="InterPro" id="IPR036366">
    <property type="entry name" value="PGBDSf"/>
</dbReference>